<dbReference type="GO" id="GO:0033615">
    <property type="term" value="P:mitochondrial proton-transporting ATP synthase complex assembly"/>
    <property type="evidence" value="ECO:0007669"/>
    <property type="project" value="TreeGrafter"/>
</dbReference>
<evidence type="ECO:0000256" key="1">
    <source>
        <dbReference type="ARBA" id="ARBA00004173"/>
    </source>
</evidence>
<dbReference type="InterPro" id="IPR042272">
    <property type="entry name" value="ATP12_ATP_synth-F1-assembly_N"/>
</dbReference>
<dbReference type="InParanoid" id="A0A6P8J2G5"/>
<evidence type="ECO:0000256" key="2">
    <source>
        <dbReference type="ARBA" id="ARBA00008231"/>
    </source>
</evidence>
<evidence type="ECO:0000256" key="5">
    <source>
        <dbReference type="ARBA" id="ARBA00023186"/>
    </source>
</evidence>
<dbReference type="InterPro" id="IPR011419">
    <property type="entry name" value="ATP12_ATP_synth-F1-assembly"/>
</dbReference>
<dbReference type="InterPro" id="IPR023335">
    <property type="entry name" value="ATP12_ortho_dom_sf"/>
</dbReference>
<dbReference type="SUPFAM" id="SSF160909">
    <property type="entry name" value="ATP12-like"/>
    <property type="match status" value="1"/>
</dbReference>
<dbReference type="Gene3D" id="1.10.3580.10">
    <property type="entry name" value="ATP12 ATPase"/>
    <property type="match status" value="1"/>
</dbReference>
<dbReference type="Proteomes" id="UP000515163">
    <property type="component" value="Unplaced"/>
</dbReference>
<sequence length="294" mass="33477">MLSRRAFSILINSSQPLTSVNSCASSFWKEKCLFKSRTEVILQTTRGLSSFREKKRFYKRAGVEQSNEGYQVTLDERKVKTPSRKPLVLPSKQLAMAVAAEWNMQKDVIETSNMNLTTLAYITIDKPNPRTKATQITEVLEFLCTDTVCFPASEPEDLVNLQKQEWEPIIAWFNARFNARFDVSVESFGNLLVPSIPKDTTSKLTSHLMTVNDWAMTGLEYAVDTSKSFIIGMALLENHINVEKAAYLSRLELEFQIGRWGSVEWAHDVDLMEIRSRLAAASLFYHLCNKEITS</sequence>
<accession>A0A6P8J2G5</accession>
<keyword evidence="5" id="KW-0143">Chaperone</keyword>
<dbReference type="AlphaFoldDB" id="A0A6P8J2G5"/>
<dbReference type="RefSeq" id="XP_031571860.1">
    <property type="nucleotide sequence ID" value="XM_031716000.1"/>
</dbReference>
<evidence type="ECO:0000256" key="4">
    <source>
        <dbReference type="ARBA" id="ARBA00023128"/>
    </source>
</evidence>
<organism evidence="6 7">
    <name type="scientific">Actinia tenebrosa</name>
    <name type="common">Australian red waratah sea anemone</name>
    <dbReference type="NCBI Taxonomy" id="6105"/>
    <lineage>
        <taxon>Eukaryota</taxon>
        <taxon>Metazoa</taxon>
        <taxon>Cnidaria</taxon>
        <taxon>Anthozoa</taxon>
        <taxon>Hexacorallia</taxon>
        <taxon>Actiniaria</taxon>
        <taxon>Actiniidae</taxon>
        <taxon>Actinia</taxon>
    </lineage>
</organism>
<comment type="similarity">
    <text evidence="2">Belongs to the ATP12 family.</text>
</comment>
<keyword evidence="4" id="KW-0496">Mitochondrion</keyword>
<dbReference type="OrthoDB" id="5673at2759"/>
<comment type="subcellular location">
    <subcellularLocation>
        <location evidence="1">Mitochondrion</location>
    </subcellularLocation>
</comment>
<keyword evidence="6" id="KW-1185">Reference proteome</keyword>
<dbReference type="Gene3D" id="3.30.2180.10">
    <property type="entry name" value="ATP12-like"/>
    <property type="match status" value="1"/>
</dbReference>
<dbReference type="FunCoup" id="A0A6P8J2G5">
    <property type="interactions" value="2425"/>
</dbReference>
<dbReference type="KEGG" id="aten:116305981"/>
<name>A0A6P8J2G5_ACTTE</name>
<dbReference type="PANTHER" id="PTHR21013:SF10">
    <property type="entry name" value="ATP SYNTHASE MITOCHONDRIAL F1 COMPLEX ASSEMBLY FACTOR 2"/>
    <property type="match status" value="1"/>
</dbReference>
<dbReference type="GO" id="GO:0005739">
    <property type="term" value="C:mitochondrion"/>
    <property type="evidence" value="ECO:0007669"/>
    <property type="project" value="UniProtKB-SubCell"/>
</dbReference>
<dbReference type="Pfam" id="PF07542">
    <property type="entry name" value="ATP12"/>
    <property type="match status" value="1"/>
</dbReference>
<gene>
    <name evidence="7" type="primary">LOC116305981</name>
</gene>
<proteinExistence type="inferred from homology"/>
<evidence type="ECO:0000313" key="6">
    <source>
        <dbReference type="Proteomes" id="UP000515163"/>
    </source>
</evidence>
<protein>
    <submittedName>
        <fullName evidence="7">ATP synthase mitochondrial F1 complex assembly factor 2-like isoform X1</fullName>
    </submittedName>
</protein>
<dbReference type="GeneID" id="116305981"/>
<evidence type="ECO:0000256" key="3">
    <source>
        <dbReference type="ARBA" id="ARBA00022946"/>
    </source>
</evidence>
<keyword evidence="3" id="KW-0809">Transit peptide</keyword>
<reference evidence="7" key="1">
    <citation type="submission" date="2025-08" db="UniProtKB">
        <authorList>
            <consortium name="RefSeq"/>
        </authorList>
    </citation>
    <scope>IDENTIFICATION</scope>
    <source>
        <tissue evidence="7">Tentacle</tissue>
    </source>
</reference>
<evidence type="ECO:0000313" key="7">
    <source>
        <dbReference type="RefSeq" id="XP_031571860.1"/>
    </source>
</evidence>
<dbReference type="PANTHER" id="PTHR21013">
    <property type="entry name" value="ATP SYNTHASE MITOCHONDRIAL F1 COMPLEX ASSEMBLY FACTOR 2/ATP12 PROTEIN, MITOCHONDRIAL PRECURSOR"/>
    <property type="match status" value="1"/>
</dbReference>